<evidence type="ECO:0000256" key="2">
    <source>
        <dbReference type="SAM" id="MobiDB-lite"/>
    </source>
</evidence>
<dbReference type="GO" id="GO:0016491">
    <property type="term" value="F:oxidoreductase activity"/>
    <property type="evidence" value="ECO:0007669"/>
    <property type="project" value="UniProtKB-KW"/>
</dbReference>
<dbReference type="InterPro" id="IPR029041">
    <property type="entry name" value="FAD-linked_oxidoreductase-like"/>
</dbReference>
<name>A0A1S1PGF3_9ACTN</name>
<keyword evidence="1" id="KW-0560">Oxidoreductase</keyword>
<accession>A0A1S1PGF3</accession>
<comment type="caution">
    <text evidence="3">The sequence shown here is derived from an EMBL/GenBank/DDBJ whole genome shotgun (WGS) entry which is preliminary data.</text>
</comment>
<reference evidence="4" key="1">
    <citation type="submission" date="2016-07" db="EMBL/GenBank/DDBJ databases">
        <title>Frankia sp. NRRL B-16219 Genome sequencing.</title>
        <authorList>
            <person name="Ghodhbane-Gtari F."/>
            <person name="Swanson E."/>
            <person name="Gueddou A."/>
            <person name="Louati M."/>
            <person name="Nouioui I."/>
            <person name="Hezbri K."/>
            <person name="Abebe-Akele F."/>
            <person name="Simpson S."/>
            <person name="Morris K."/>
            <person name="Thomas K."/>
            <person name="Gtari M."/>
            <person name="Tisa L.S."/>
        </authorList>
    </citation>
    <scope>NUCLEOTIDE SEQUENCE [LARGE SCALE GENOMIC DNA]</scope>
    <source>
        <strain evidence="4">NRRL B-16219</strain>
    </source>
</reference>
<dbReference type="Proteomes" id="UP000179769">
    <property type="component" value="Unassembled WGS sequence"/>
</dbReference>
<feature type="compositionally biased region" description="Basic and acidic residues" evidence="2">
    <location>
        <begin position="68"/>
        <end position="78"/>
    </location>
</feature>
<proteinExistence type="predicted"/>
<gene>
    <name evidence="3" type="ORF">BBK14_08685</name>
</gene>
<feature type="region of interest" description="Disordered" evidence="2">
    <location>
        <begin position="56"/>
        <end position="78"/>
    </location>
</feature>
<dbReference type="OrthoDB" id="9773461at2"/>
<evidence type="ECO:0000313" key="3">
    <source>
        <dbReference type="EMBL" id="OHV20291.1"/>
    </source>
</evidence>
<dbReference type="Gene3D" id="3.20.20.220">
    <property type="match status" value="1"/>
</dbReference>
<dbReference type="AlphaFoldDB" id="A0A1S1PGF3"/>
<evidence type="ECO:0000313" key="4">
    <source>
        <dbReference type="Proteomes" id="UP000179769"/>
    </source>
</evidence>
<evidence type="ECO:0000256" key="1">
    <source>
        <dbReference type="ARBA" id="ARBA00023002"/>
    </source>
</evidence>
<keyword evidence="4" id="KW-1185">Reference proteome</keyword>
<sequence length="360" mass="37802">MVGDRPRRTGSPLAESWSPAAVIRMAVRLDSGRRLREASICVHTVTIVGGCRRSSASEPAVIRPGTQRRAERPPAAGRARELAGRVPAARALVDRLDRAGAGPVDALARAAQVADARVLASIDRVGPIATDAEAAGATTASYLTLLDLADRAGIADDLDISLRLAAVGQAVPRDGAKIAHGNAAEICARAREVGATVTLDIFPLDAAEPAAVDAMLVTLSELRRDVPATGAVLRTGLARTVADCRDLARPGCRVRLCPGPARARQSAPGARRARLDRRGAFASSLGVLMAGPGYPMAATDDPGLIALTARLAMHVGRRRDSFEFQALTGTLGREHRRLAAEGYRTRVCVGYGPLRPARPR</sequence>
<organism evidence="3 4">
    <name type="scientific">Parafrankia soli</name>
    <dbReference type="NCBI Taxonomy" id="2599596"/>
    <lineage>
        <taxon>Bacteria</taxon>
        <taxon>Bacillati</taxon>
        <taxon>Actinomycetota</taxon>
        <taxon>Actinomycetes</taxon>
        <taxon>Frankiales</taxon>
        <taxon>Frankiaceae</taxon>
        <taxon>Parafrankia</taxon>
    </lineage>
</organism>
<protein>
    <submittedName>
        <fullName evidence="3">Proline dehydrogenase</fullName>
    </submittedName>
</protein>
<dbReference type="SUPFAM" id="SSF51730">
    <property type="entry name" value="FAD-linked oxidoreductase"/>
    <property type="match status" value="1"/>
</dbReference>
<dbReference type="EMBL" id="MAXA01000268">
    <property type="protein sequence ID" value="OHV20291.1"/>
    <property type="molecule type" value="Genomic_DNA"/>
</dbReference>